<feature type="transmembrane region" description="Helical" evidence="2">
    <location>
        <begin position="126"/>
        <end position="144"/>
    </location>
</feature>
<proteinExistence type="predicted"/>
<protein>
    <submittedName>
        <fullName evidence="3">Uncharacterized protein</fullName>
    </submittedName>
</protein>
<accession>A0A2S7CCI1</accession>
<keyword evidence="2" id="KW-1133">Transmembrane helix</keyword>
<reference evidence="3 4" key="1">
    <citation type="submission" date="2016-08" db="EMBL/GenBank/DDBJ databases">
        <authorList>
            <person name="Seilhamer J.J."/>
        </authorList>
    </citation>
    <scope>NUCLEOTIDE SEQUENCE [LARGE SCALE GENOMIC DNA]</scope>
    <source>
        <strain evidence="3 4">CFBP7245</strain>
    </source>
</reference>
<feature type="region of interest" description="Disordered" evidence="1">
    <location>
        <begin position="1"/>
        <end position="52"/>
    </location>
</feature>
<evidence type="ECO:0000256" key="2">
    <source>
        <dbReference type="SAM" id="Phobius"/>
    </source>
</evidence>
<dbReference type="Proteomes" id="UP000238908">
    <property type="component" value="Unassembled WGS sequence"/>
</dbReference>
<dbReference type="EMBL" id="MDEE01000001">
    <property type="protein sequence ID" value="PPU59289.1"/>
    <property type="molecule type" value="Genomic_DNA"/>
</dbReference>
<feature type="compositionally biased region" description="Polar residues" evidence="1">
    <location>
        <begin position="28"/>
        <end position="44"/>
    </location>
</feature>
<keyword evidence="2" id="KW-0812">Transmembrane</keyword>
<evidence type="ECO:0000313" key="3">
    <source>
        <dbReference type="EMBL" id="PPU59289.1"/>
    </source>
</evidence>
<feature type="transmembrane region" description="Helical" evidence="2">
    <location>
        <begin position="81"/>
        <end position="106"/>
    </location>
</feature>
<sequence length="254" mass="27236">MRPVNLTVATHRRARQEETAGPTEHDVGSSSHQGDPHANTQLAQQLAPRPPMRAARLRGPRRPLGVQIADFGMKVAHFGRMVASVPAAVFSVGALPAPFVAAYGYATDDAWLKNYANVSVSTALSFYPPMIGLYAVEYLAAWYLQAQAQAQEQASVPIAVRANELGMTETCLYAAIEMVSRLDADTPGPDMNEGERNALAMDLKNLVTEDRSRLPSDLWGAANGVGDDAYKLVSNLLEVARRRASAEASASTAG</sequence>
<dbReference type="AlphaFoldDB" id="A0A2S7CCI1"/>
<dbReference type="NCBIfam" id="NF041409">
    <property type="entry name" value="XopAV"/>
    <property type="match status" value="1"/>
</dbReference>
<dbReference type="RefSeq" id="WP_104614206.1">
    <property type="nucleotide sequence ID" value="NZ_JBHLXZ010000001.1"/>
</dbReference>
<comment type="caution">
    <text evidence="3">The sequence shown here is derived from an EMBL/GenBank/DDBJ whole genome shotgun (WGS) entry which is preliminary data.</text>
</comment>
<name>A0A2S7CCI1_9XANT</name>
<gene>
    <name evidence="3" type="ORF">XdyCFBP7245_02465</name>
</gene>
<organism evidence="3 4">
    <name type="scientific">Xanthomonas dyei</name>
    <dbReference type="NCBI Taxonomy" id="743699"/>
    <lineage>
        <taxon>Bacteria</taxon>
        <taxon>Pseudomonadati</taxon>
        <taxon>Pseudomonadota</taxon>
        <taxon>Gammaproteobacteria</taxon>
        <taxon>Lysobacterales</taxon>
        <taxon>Lysobacteraceae</taxon>
        <taxon>Xanthomonas</taxon>
    </lineage>
</organism>
<keyword evidence="2" id="KW-0472">Membrane</keyword>
<evidence type="ECO:0000256" key="1">
    <source>
        <dbReference type="SAM" id="MobiDB-lite"/>
    </source>
</evidence>
<feature type="compositionally biased region" description="Basic and acidic residues" evidence="1">
    <location>
        <begin position="15"/>
        <end position="27"/>
    </location>
</feature>
<evidence type="ECO:0000313" key="4">
    <source>
        <dbReference type="Proteomes" id="UP000238908"/>
    </source>
</evidence>